<evidence type="ECO:0000313" key="1">
    <source>
        <dbReference type="EMBL" id="KAK4493062.1"/>
    </source>
</evidence>
<keyword evidence="2" id="KW-1185">Reference proteome</keyword>
<dbReference type="InterPro" id="IPR036527">
    <property type="entry name" value="SCP2_sterol-bd_dom_sf"/>
</dbReference>
<sequence>MASSDRLKSEALMEQMKLHMSTDAGKKLVEKIGLVYQINIAPKKIGFNDKSFVVDLKKGEVKEDKELASARQGVYTFRAQGMVYHDLPGLVPNENGPEYFQLYFVDSEEEVESRMKILENASLSENTVKKLIKILEVNPYARVFRQLRDYPSMDDVQVRIKKDVTLDQRVYNSPTADQVAAVWVEGNNANIPFDRDIVVHAHSENALNSSAIPSADDILSREQQEEKITIMNDSINSLELNQKTWTVRLKILRIGTETRCGANLSTRVKKMIMMDDEGTRIGIVIFNDDIQQFDKIFKLQKTYIITNGHVQKSNPMYFNAHPEIELVLKKYSKVVEASEPISANVDYEFIDFESINPDI</sequence>
<proteinExistence type="predicted"/>
<comment type="caution">
    <text evidence="1">The sequence shown here is derived from an EMBL/GenBank/DDBJ whole genome shotgun (WGS) entry which is preliminary data.</text>
</comment>
<dbReference type="EMBL" id="JAYDYQ010000950">
    <property type="protein sequence ID" value="KAK4493062.1"/>
    <property type="molecule type" value="Genomic_DNA"/>
</dbReference>
<dbReference type="Gene3D" id="2.40.50.140">
    <property type="entry name" value="Nucleic acid-binding proteins"/>
    <property type="match status" value="1"/>
</dbReference>
<accession>A0ABR0DV19</accession>
<protein>
    <submittedName>
        <fullName evidence="1">Uncharacterized protein</fullName>
    </submittedName>
</protein>
<dbReference type="SUPFAM" id="SSF55718">
    <property type="entry name" value="SCP-like"/>
    <property type="match status" value="1"/>
</dbReference>
<dbReference type="PANTHER" id="PTHR45786">
    <property type="entry name" value="DNA BINDING PROTEIN-LIKE"/>
    <property type="match status" value="1"/>
</dbReference>
<gene>
    <name evidence="1" type="ORF">RD792_018108</name>
</gene>
<feature type="non-terminal residue" evidence="1">
    <location>
        <position position="359"/>
    </location>
</feature>
<dbReference type="Gene3D" id="3.30.1050.10">
    <property type="entry name" value="SCP2 sterol-binding domain"/>
    <property type="match status" value="1"/>
</dbReference>
<dbReference type="PANTHER" id="PTHR45786:SF75">
    <property type="entry name" value="ATP-DEPENDENT DNA HELICASE"/>
    <property type="match status" value="1"/>
</dbReference>
<reference evidence="1 2" key="1">
    <citation type="journal article" date="2023" name="bioRxiv">
        <title>Genome report: Whole genome sequence and annotation of Penstemon davidsonii.</title>
        <authorList>
            <person name="Ostevik K.L."/>
            <person name="Alabady M."/>
            <person name="Zhang M."/>
            <person name="Rausher M.D."/>
        </authorList>
    </citation>
    <scope>NUCLEOTIDE SEQUENCE [LARGE SCALE GENOMIC DNA]</scope>
    <source>
        <strain evidence="1">DNT005</strain>
        <tissue evidence="1">Whole leaf</tissue>
    </source>
</reference>
<dbReference type="InterPro" id="IPR012340">
    <property type="entry name" value="NA-bd_OB-fold"/>
</dbReference>
<dbReference type="Proteomes" id="UP001291926">
    <property type="component" value="Unassembled WGS sequence"/>
</dbReference>
<dbReference type="SUPFAM" id="SSF50249">
    <property type="entry name" value="Nucleic acid-binding proteins"/>
    <property type="match status" value="1"/>
</dbReference>
<evidence type="ECO:0000313" key="2">
    <source>
        <dbReference type="Proteomes" id="UP001291926"/>
    </source>
</evidence>
<organism evidence="1 2">
    <name type="scientific">Penstemon davidsonii</name>
    <dbReference type="NCBI Taxonomy" id="160366"/>
    <lineage>
        <taxon>Eukaryota</taxon>
        <taxon>Viridiplantae</taxon>
        <taxon>Streptophyta</taxon>
        <taxon>Embryophyta</taxon>
        <taxon>Tracheophyta</taxon>
        <taxon>Spermatophyta</taxon>
        <taxon>Magnoliopsida</taxon>
        <taxon>eudicotyledons</taxon>
        <taxon>Gunneridae</taxon>
        <taxon>Pentapetalae</taxon>
        <taxon>asterids</taxon>
        <taxon>lamiids</taxon>
        <taxon>Lamiales</taxon>
        <taxon>Plantaginaceae</taxon>
        <taxon>Cheloneae</taxon>
        <taxon>Penstemon</taxon>
    </lineage>
</organism>
<name>A0ABR0DV19_9LAMI</name>